<name>A0A177NWD9_9GAMM</name>
<evidence type="ECO:0000259" key="1">
    <source>
        <dbReference type="Pfam" id="PF01850"/>
    </source>
</evidence>
<feature type="domain" description="PIN" evidence="1">
    <location>
        <begin position="6"/>
        <end position="117"/>
    </location>
</feature>
<comment type="caution">
    <text evidence="2">The sequence shown here is derived from an EMBL/GenBank/DDBJ whole genome shotgun (WGS) entry which is preliminary data.</text>
</comment>
<dbReference type="RefSeq" id="WP_064026580.1">
    <property type="nucleotide sequence ID" value="NZ_LUUK01000081.1"/>
</dbReference>
<organism evidence="2 3">
    <name type="scientific">Methylomonas koyamae</name>
    <dbReference type="NCBI Taxonomy" id="702114"/>
    <lineage>
        <taxon>Bacteria</taxon>
        <taxon>Pseudomonadati</taxon>
        <taxon>Pseudomonadota</taxon>
        <taxon>Gammaproteobacteria</taxon>
        <taxon>Methylococcales</taxon>
        <taxon>Methylococcaceae</taxon>
        <taxon>Methylomonas</taxon>
    </lineage>
</organism>
<dbReference type="EMBL" id="LUUK01000081">
    <property type="protein sequence ID" value="OAI22315.1"/>
    <property type="molecule type" value="Genomic_DNA"/>
</dbReference>
<protein>
    <recommendedName>
        <fullName evidence="1">PIN domain-containing protein</fullName>
    </recommendedName>
</protein>
<dbReference type="AlphaFoldDB" id="A0A177NWD9"/>
<sequence length="138" mass="15907">MSVNSFIDTNIWVYAHFQHDDQKCAIALELIETLPTLVSSTQVLNEYYSVMLKKKIADRLIQDNIEVIISIAAIKTIQVTTIRFAHRLKVKYGFSYWDSLIVASALEADCRQLYSEDMQHGQVIEDRLTVINPFVNLR</sequence>
<dbReference type="InterPro" id="IPR029060">
    <property type="entry name" value="PIN-like_dom_sf"/>
</dbReference>
<dbReference type="CDD" id="cd18692">
    <property type="entry name" value="PIN_VapC-like"/>
    <property type="match status" value="1"/>
</dbReference>
<dbReference type="OrthoDB" id="9792015at2"/>
<dbReference type="InterPro" id="IPR002716">
    <property type="entry name" value="PIN_dom"/>
</dbReference>
<dbReference type="SUPFAM" id="SSF88723">
    <property type="entry name" value="PIN domain-like"/>
    <property type="match status" value="1"/>
</dbReference>
<accession>A0A177NWD9</accession>
<evidence type="ECO:0000313" key="3">
    <source>
        <dbReference type="Proteomes" id="UP000077628"/>
    </source>
</evidence>
<reference evidence="3" key="1">
    <citation type="submission" date="2016-03" db="EMBL/GenBank/DDBJ databases">
        <authorList>
            <person name="Heylen K."/>
            <person name="De Vos P."/>
            <person name="Vekeman B."/>
        </authorList>
    </citation>
    <scope>NUCLEOTIDE SEQUENCE [LARGE SCALE GENOMIC DNA]</scope>
    <source>
        <strain evidence="3">R-45383</strain>
    </source>
</reference>
<keyword evidence="3" id="KW-1185">Reference proteome</keyword>
<proteinExistence type="predicted"/>
<evidence type="ECO:0000313" key="2">
    <source>
        <dbReference type="EMBL" id="OAI22315.1"/>
    </source>
</evidence>
<dbReference type="Pfam" id="PF01850">
    <property type="entry name" value="PIN"/>
    <property type="match status" value="1"/>
</dbReference>
<gene>
    <name evidence="2" type="ORF">A1355_22590</name>
</gene>
<dbReference type="Proteomes" id="UP000077628">
    <property type="component" value="Unassembled WGS sequence"/>
</dbReference>
<dbReference type="Gene3D" id="3.40.50.1010">
    <property type="entry name" value="5'-nuclease"/>
    <property type="match status" value="1"/>
</dbReference>
<dbReference type="STRING" id="702114.A1355_22590"/>